<sequence>MHFHSPPARQHSLLDDSLAEHPDIAEQTVVSAVRTWLRPQCDAVRMRNSWREVLSEAGMTADGLTYFDMLMRGLMRTTCRRLDTRCRCASDLAKDEASLLQTIALLQKTHSHAAMQLLNDWLPQPAVSGMLKIARWFAISLLDAGIVIRVRVRRVTYMH</sequence>
<evidence type="ECO:0000313" key="1">
    <source>
        <dbReference type="EMBL" id="SFH88825.1"/>
    </source>
</evidence>
<dbReference type="EMBL" id="FOQU01000001">
    <property type="protein sequence ID" value="SFH88825.1"/>
    <property type="molecule type" value="Genomic_DNA"/>
</dbReference>
<dbReference type="STRING" id="420953.SAMN05192543_101459"/>
<dbReference type="AlphaFoldDB" id="A0A1I3DQ25"/>
<organism evidence="1 2">
    <name type="scientific">Paraburkholderia megapolitana</name>
    <dbReference type="NCBI Taxonomy" id="420953"/>
    <lineage>
        <taxon>Bacteria</taxon>
        <taxon>Pseudomonadati</taxon>
        <taxon>Pseudomonadota</taxon>
        <taxon>Betaproteobacteria</taxon>
        <taxon>Burkholderiales</taxon>
        <taxon>Burkholderiaceae</taxon>
        <taxon>Paraburkholderia</taxon>
    </lineage>
</organism>
<dbReference type="RefSeq" id="WP_091006895.1">
    <property type="nucleotide sequence ID" value="NZ_CP041743.1"/>
</dbReference>
<dbReference type="Proteomes" id="UP000199548">
    <property type="component" value="Unassembled WGS sequence"/>
</dbReference>
<name>A0A1I3DQ25_9BURK</name>
<accession>A0A1I3DQ25</accession>
<reference evidence="1 2" key="1">
    <citation type="submission" date="2016-10" db="EMBL/GenBank/DDBJ databases">
        <authorList>
            <person name="de Groot N.N."/>
        </authorList>
    </citation>
    <scope>NUCLEOTIDE SEQUENCE [LARGE SCALE GENOMIC DNA]</scope>
    <source>
        <strain evidence="1 2">LMG 23650</strain>
    </source>
</reference>
<gene>
    <name evidence="1" type="ORF">SAMN05192543_101459</name>
</gene>
<evidence type="ECO:0000313" key="2">
    <source>
        <dbReference type="Proteomes" id="UP000199548"/>
    </source>
</evidence>
<dbReference type="OrthoDB" id="9000450at2"/>
<keyword evidence="2" id="KW-1185">Reference proteome</keyword>
<proteinExistence type="predicted"/>
<protein>
    <submittedName>
        <fullName evidence="1">Uncharacterized protein</fullName>
    </submittedName>
</protein>